<proteinExistence type="inferred from homology"/>
<dbReference type="InterPro" id="IPR002618">
    <property type="entry name" value="UDPGP_fam"/>
</dbReference>
<evidence type="ECO:0000256" key="1">
    <source>
        <dbReference type="ARBA" id="ARBA00010401"/>
    </source>
</evidence>
<evidence type="ECO:0000256" key="2">
    <source>
        <dbReference type="ARBA" id="ARBA00012415"/>
    </source>
</evidence>
<evidence type="ECO:0000256" key="4">
    <source>
        <dbReference type="ARBA" id="ARBA00022695"/>
    </source>
</evidence>
<dbReference type="GO" id="GO:0003983">
    <property type="term" value="F:UTP:glucose-1-phosphate uridylyltransferase activity"/>
    <property type="evidence" value="ECO:0007669"/>
    <property type="project" value="UniProtKB-EC"/>
</dbReference>
<dbReference type="EC" id="2.7.7.9" evidence="2"/>
<comment type="similarity">
    <text evidence="1">Belongs to the UDPGP type 1 family.</text>
</comment>
<dbReference type="EMBL" id="BSEH01001100">
    <property type="protein sequence ID" value="GLJ59580.1"/>
    <property type="molecule type" value="Genomic_DNA"/>
</dbReference>
<comment type="caution">
    <text evidence="6">The sequence shown here is derived from an EMBL/GenBank/DDBJ whole genome shotgun (WGS) entry which is preliminary data.</text>
</comment>
<dbReference type="InterPro" id="IPR016267">
    <property type="entry name" value="UDPGP_trans"/>
</dbReference>
<dbReference type="Gene3D" id="3.90.550.10">
    <property type="entry name" value="Spore Coat Polysaccharide Biosynthesis Protein SpsA, Chain A"/>
    <property type="match status" value="1"/>
</dbReference>
<evidence type="ECO:0000256" key="5">
    <source>
        <dbReference type="ARBA" id="ARBA00048128"/>
    </source>
</evidence>
<keyword evidence="4" id="KW-0548">Nucleotidyltransferase</keyword>
<dbReference type="Proteomes" id="UP001234787">
    <property type="component" value="Unassembled WGS sequence"/>
</dbReference>
<evidence type="ECO:0000256" key="3">
    <source>
        <dbReference type="ARBA" id="ARBA00022679"/>
    </source>
</evidence>
<dbReference type="AlphaFoldDB" id="A0AAD3NV68"/>
<dbReference type="PANTHER" id="PTHR43511">
    <property type="match status" value="1"/>
</dbReference>
<dbReference type="InterPro" id="IPR029044">
    <property type="entry name" value="Nucleotide-diphossugar_trans"/>
</dbReference>
<protein>
    <recommendedName>
        <fullName evidence="2">UTP--glucose-1-phosphate uridylyltransferase</fullName>
        <ecNumber evidence="2">2.7.7.9</ecNumber>
    </recommendedName>
</protein>
<evidence type="ECO:0000313" key="7">
    <source>
        <dbReference type="Proteomes" id="UP001234787"/>
    </source>
</evidence>
<comment type="catalytic activity">
    <reaction evidence="5">
        <text>alpha-D-glucose 1-phosphate + UTP + H(+) = UDP-alpha-D-glucose + diphosphate</text>
        <dbReference type="Rhea" id="RHEA:19889"/>
        <dbReference type="ChEBI" id="CHEBI:15378"/>
        <dbReference type="ChEBI" id="CHEBI:33019"/>
        <dbReference type="ChEBI" id="CHEBI:46398"/>
        <dbReference type="ChEBI" id="CHEBI:58601"/>
        <dbReference type="ChEBI" id="CHEBI:58885"/>
        <dbReference type="EC" id="2.7.7.9"/>
    </reaction>
</comment>
<evidence type="ECO:0000313" key="6">
    <source>
        <dbReference type="EMBL" id="GLJ59580.1"/>
    </source>
</evidence>
<sequence length="88" mass="10189">MTLNYSMTVIMCKSVIKVRNGLAFLDLIVRQIESLNNKYDCKVPLVLMNSFNTHDDTIEFILYGSTLTQTLMSTFLTRVNTHAWLQRI</sequence>
<reference evidence="6" key="1">
    <citation type="submission" date="2022-12" db="EMBL/GenBank/DDBJ databases">
        <title>Chromosome-Level Genome Assembly of Japanese Cedar (Cryptomeriajaponica D. Don).</title>
        <authorList>
            <person name="Fujino T."/>
            <person name="Yamaguchi K."/>
            <person name="Yokoyama T."/>
            <person name="Hamanaka T."/>
            <person name="Harazono Y."/>
            <person name="Kamada H."/>
            <person name="Kobayashi W."/>
            <person name="Ujino-Ihara T."/>
            <person name="Uchiyama K."/>
            <person name="Matsumoto A."/>
            <person name="Izuno A."/>
            <person name="Tsumura Y."/>
            <person name="Toyoda A."/>
            <person name="Shigenobu S."/>
            <person name="Moriguchi Y."/>
            <person name="Ueno S."/>
            <person name="Kasahara M."/>
        </authorList>
    </citation>
    <scope>NUCLEOTIDE SEQUENCE</scope>
</reference>
<keyword evidence="7" id="KW-1185">Reference proteome</keyword>
<dbReference type="SUPFAM" id="SSF53448">
    <property type="entry name" value="Nucleotide-diphospho-sugar transferases"/>
    <property type="match status" value="1"/>
</dbReference>
<keyword evidence="3" id="KW-0808">Transferase</keyword>
<gene>
    <name evidence="6" type="ORF">SUGI_1515080</name>
</gene>
<name>A0AAD3NV68_CRYJA</name>
<organism evidence="6 7">
    <name type="scientific">Cryptomeria japonica</name>
    <name type="common">Japanese cedar</name>
    <name type="synonym">Cupressus japonica</name>
    <dbReference type="NCBI Taxonomy" id="3369"/>
    <lineage>
        <taxon>Eukaryota</taxon>
        <taxon>Viridiplantae</taxon>
        <taxon>Streptophyta</taxon>
        <taxon>Embryophyta</taxon>
        <taxon>Tracheophyta</taxon>
        <taxon>Spermatophyta</taxon>
        <taxon>Pinopsida</taxon>
        <taxon>Pinidae</taxon>
        <taxon>Conifers II</taxon>
        <taxon>Cupressales</taxon>
        <taxon>Cupressaceae</taxon>
        <taxon>Cryptomeria</taxon>
    </lineage>
</organism>
<dbReference type="GO" id="GO:0006011">
    <property type="term" value="P:UDP-alpha-D-glucose metabolic process"/>
    <property type="evidence" value="ECO:0007669"/>
    <property type="project" value="InterPro"/>
</dbReference>
<accession>A0AAD3NV68</accession>
<dbReference type="Pfam" id="PF01704">
    <property type="entry name" value="UDPGP"/>
    <property type="match status" value="1"/>
</dbReference>